<evidence type="ECO:0000313" key="3">
    <source>
        <dbReference type="RefSeq" id="XP_025047635.1"/>
    </source>
</evidence>
<evidence type="ECO:0000313" key="2">
    <source>
        <dbReference type="Proteomes" id="UP000189705"/>
    </source>
</evidence>
<dbReference type="RefSeq" id="XP_025047635.1">
    <property type="nucleotide sequence ID" value="XM_025191850.1"/>
</dbReference>
<reference evidence="3" key="1">
    <citation type="submission" date="2025-08" db="UniProtKB">
        <authorList>
            <consortium name="RefSeq"/>
        </authorList>
    </citation>
    <scope>IDENTIFICATION</scope>
</reference>
<protein>
    <submittedName>
        <fullName evidence="3">Cytochrome P450 4F22-like</fullName>
    </submittedName>
</protein>
<sequence>MHFGSKPLVRDVQESAKEAWMLPLADGVLELLSLEQTLLRTYAISALLRAVLALLLRLLLQLLGLFHRYYMNCQHLSCFPQPPRRNWLLGHMGMDPLFYGFLKPWLGEGLLLSNGQRWGRHRRMLMPAFHFDIQKPYVKIFNQSTDIMHDKWQQLVLLGSPFLEMFEQISLMTLDSLQKCVFSHSSNCQEKPSEYIAAILELSNLVAIRQDCPLFYLDCLYHFTADGQRLRRACDTVHRFMADMVQQCHLALDRMGREAWLQAKQGKTDVDSQELSDGDIMAEANTFVSEGEEAMIPQPAASSQHSWVLYNLAHHPKYQQQCWEEIQELMKGRVSEELEWEDLCQMLFTTMCIKERLRLHPPVTVTSRRCTEDIKLPDGHIIPKGGFLSGREHLSDEHFRDPSQSNRLA</sequence>
<dbReference type="InParanoid" id="A0A3Q0FN68"/>
<dbReference type="KEGG" id="asn:112547994"/>
<dbReference type="GO" id="GO:0016705">
    <property type="term" value="F:oxidoreductase activity, acting on paired donors, with incorporation or reduction of molecular oxygen"/>
    <property type="evidence" value="ECO:0007669"/>
    <property type="project" value="InterPro"/>
</dbReference>
<dbReference type="InterPro" id="IPR050196">
    <property type="entry name" value="Cytochrome_P450_Monoox"/>
</dbReference>
<dbReference type="GO" id="GO:0020037">
    <property type="term" value="F:heme binding"/>
    <property type="evidence" value="ECO:0007669"/>
    <property type="project" value="InterPro"/>
</dbReference>
<keyword evidence="2" id="KW-1185">Reference proteome</keyword>
<dbReference type="AlphaFoldDB" id="A0A3Q0FN68"/>
<dbReference type="SUPFAM" id="SSF48264">
    <property type="entry name" value="Cytochrome P450"/>
    <property type="match status" value="1"/>
</dbReference>
<dbReference type="GO" id="GO:0005506">
    <property type="term" value="F:iron ion binding"/>
    <property type="evidence" value="ECO:0007669"/>
    <property type="project" value="InterPro"/>
</dbReference>
<comment type="similarity">
    <text evidence="1">Belongs to the cytochrome P450 family.</text>
</comment>
<organism evidence="2 3">
    <name type="scientific">Alligator sinensis</name>
    <name type="common">Chinese alligator</name>
    <dbReference type="NCBI Taxonomy" id="38654"/>
    <lineage>
        <taxon>Eukaryota</taxon>
        <taxon>Metazoa</taxon>
        <taxon>Chordata</taxon>
        <taxon>Craniata</taxon>
        <taxon>Vertebrata</taxon>
        <taxon>Euteleostomi</taxon>
        <taxon>Archelosauria</taxon>
        <taxon>Archosauria</taxon>
        <taxon>Crocodylia</taxon>
        <taxon>Alligatoridae</taxon>
        <taxon>Alligatorinae</taxon>
        <taxon>Alligator</taxon>
    </lineage>
</organism>
<proteinExistence type="inferred from homology"/>
<gene>
    <name evidence="3" type="primary">LOC112547994</name>
</gene>
<dbReference type="Proteomes" id="UP000189705">
    <property type="component" value="Unplaced"/>
</dbReference>
<dbReference type="PANTHER" id="PTHR24291:SF210">
    <property type="entry name" value="CYTOCHROME P450 FAMILY 4 SUBFAMILY F MEMBER 11"/>
    <property type="match status" value="1"/>
</dbReference>
<dbReference type="STRING" id="38654.A0A3Q0FN68"/>
<accession>A0A3Q0FN68</accession>
<dbReference type="PANTHER" id="PTHR24291">
    <property type="entry name" value="CYTOCHROME P450 FAMILY 4"/>
    <property type="match status" value="1"/>
</dbReference>
<dbReference type="InterPro" id="IPR001128">
    <property type="entry name" value="Cyt_P450"/>
</dbReference>
<dbReference type="Gene3D" id="1.10.630.10">
    <property type="entry name" value="Cytochrome P450"/>
    <property type="match status" value="1"/>
</dbReference>
<dbReference type="GO" id="GO:0004497">
    <property type="term" value="F:monooxygenase activity"/>
    <property type="evidence" value="ECO:0007669"/>
    <property type="project" value="InterPro"/>
</dbReference>
<dbReference type="GeneID" id="112547994"/>
<name>A0A3Q0FN68_ALLSI</name>
<dbReference type="Pfam" id="PF00067">
    <property type="entry name" value="p450"/>
    <property type="match status" value="1"/>
</dbReference>
<dbReference type="InterPro" id="IPR036396">
    <property type="entry name" value="Cyt_P450_sf"/>
</dbReference>
<evidence type="ECO:0000256" key="1">
    <source>
        <dbReference type="ARBA" id="ARBA00010617"/>
    </source>
</evidence>